<dbReference type="Pfam" id="PF08327">
    <property type="entry name" value="AHSA1"/>
    <property type="match status" value="2"/>
</dbReference>
<comment type="similarity">
    <text evidence="1">Belongs to the AHA1 family.</text>
</comment>
<organism evidence="3 4">
    <name type="scientific">Xanthobacter tagetidis</name>
    <dbReference type="NCBI Taxonomy" id="60216"/>
    <lineage>
        <taxon>Bacteria</taxon>
        <taxon>Pseudomonadati</taxon>
        <taxon>Pseudomonadota</taxon>
        <taxon>Alphaproteobacteria</taxon>
        <taxon>Hyphomicrobiales</taxon>
        <taxon>Xanthobacteraceae</taxon>
        <taxon>Xanthobacter</taxon>
    </lineage>
</organism>
<evidence type="ECO:0000313" key="3">
    <source>
        <dbReference type="EMBL" id="RLP77715.1"/>
    </source>
</evidence>
<dbReference type="Gene3D" id="3.30.530.20">
    <property type="match status" value="2"/>
</dbReference>
<dbReference type="RefSeq" id="WP_121623893.1">
    <property type="nucleotide sequence ID" value="NZ_JACIIW010000001.1"/>
</dbReference>
<dbReference type="Proteomes" id="UP000269692">
    <property type="component" value="Unassembled WGS sequence"/>
</dbReference>
<dbReference type="InterPro" id="IPR023393">
    <property type="entry name" value="START-like_dom_sf"/>
</dbReference>
<protein>
    <submittedName>
        <fullName evidence="3">ATPase</fullName>
    </submittedName>
</protein>
<feature type="domain" description="Activator of Hsp90 ATPase homologue 1/2-like C-terminal" evidence="2">
    <location>
        <begin position="32"/>
        <end position="164"/>
    </location>
</feature>
<dbReference type="InterPro" id="IPR013538">
    <property type="entry name" value="ASHA1/2-like_C"/>
</dbReference>
<evidence type="ECO:0000259" key="2">
    <source>
        <dbReference type="Pfam" id="PF08327"/>
    </source>
</evidence>
<dbReference type="OrthoDB" id="9805228at2"/>
<name>A0A3L7ACI0_9HYPH</name>
<dbReference type="SUPFAM" id="SSF55961">
    <property type="entry name" value="Bet v1-like"/>
    <property type="match status" value="2"/>
</dbReference>
<evidence type="ECO:0000313" key="4">
    <source>
        <dbReference type="Proteomes" id="UP000269692"/>
    </source>
</evidence>
<dbReference type="AlphaFoldDB" id="A0A3L7ACI0"/>
<dbReference type="CDD" id="cd08894">
    <property type="entry name" value="SRPBCC_CalC_Aha1-like_1"/>
    <property type="match status" value="1"/>
</dbReference>
<sequence length="311" mass="33466">MTAKPNPAPTPAMPEPAAGRFATLTFARDVAAPLPVLWQAWTAPAARAVWAAPTPAVVVEFIEADTRVGGREVSLCKVDGAPDIRCECGWLELEPAVRAVNYEVVSIAGAAQSAALVTADFSGSDARSRLVVTVQLSALAKEPVRDMAAGYRQGFEAGLGNLAGVAARTMLLERVIRAPRAAVWNAWMNPLTLPQWWGPDGFSCRTQRIDLRAGGEWVFDMIAPDGTVFPNHHRYGEVRPQERIAYALLWGENGPKHADAWASFEDEDGATRVRLGMVFSTEAEFQTAKGFGAIELGLQTLGKLARFVGAP</sequence>
<dbReference type="EMBL" id="RCTF01000010">
    <property type="protein sequence ID" value="RLP77715.1"/>
    <property type="molecule type" value="Genomic_DNA"/>
</dbReference>
<proteinExistence type="inferred from homology"/>
<gene>
    <name evidence="3" type="ORF">D9R14_13730</name>
</gene>
<evidence type="ECO:0000256" key="1">
    <source>
        <dbReference type="ARBA" id="ARBA00006817"/>
    </source>
</evidence>
<reference evidence="3 4" key="1">
    <citation type="submission" date="2018-10" db="EMBL/GenBank/DDBJ databases">
        <title>Xanthobacter tagetidis genome sequencing and assembly.</title>
        <authorList>
            <person name="Maclea K.S."/>
            <person name="Goen A.E."/>
            <person name="Fatima S.A."/>
        </authorList>
    </citation>
    <scope>NUCLEOTIDE SEQUENCE [LARGE SCALE GENOMIC DNA]</scope>
    <source>
        <strain evidence="3 4">ATCC 700314</strain>
    </source>
</reference>
<comment type="caution">
    <text evidence="3">The sequence shown here is derived from an EMBL/GenBank/DDBJ whole genome shotgun (WGS) entry which is preliminary data.</text>
</comment>
<feature type="domain" description="Activator of Hsp90 ATPase homologue 1/2-like C-terminal" evidence="2">
    <location>
        <begin position="177"/>
        <end position="295"/>
    </location>
</feature>
<accession>A0A3L7ACI0</accession>
<keyword evidence="4" id="KW-1185">Reference proteome</keyword>